<proteinExistence type="predicted"/>
<evidence type="ECO:0000313" key="2">
    <source>
        <dbReference type="Proteomes" id="UP000324324"/>
    </source>
</evidence>
<accession>A0A5M8BFG7</accession>
<dbReference type="EMBL" id="VWRN01000003">
    <property type="protein sequence ID" value="KAA6133395.1"/>
    <property type="molecule type" value="Genomic_DNA"/>
</dbReference>
<dbReference type="Pfam" id="PF12840">
    <property type="entry name" value="HTH_20"/>
    <property type="match status" value="1"/>
</dbReference>
<dbReference type="CDD" id="cd00090">
    <property type="entry name" value="HTH_ARSR"/>
    <property type="match status" value="1"/>
</dbReference>
<dbReference type="SUPFAM" id="SSF46785">
    <property type="entry name" value="Winged helix' DNA-binding domain"/>
    <property type="match status" value="1"/>
</dbReference>
<dbReference type="GO" id="GO:0006355">
    <property type="term" value="P:regulation of DNA-templated transcription"/>
    <property type="evidence" value="ECO:0007669"/>
    <property type="project" value="UniProtKB-ARBA"/>
</dbReference>
<dbReference type="AlphaFoldDB" id="A0A5M8BFG7"/>
<evidence type="ECO:0000313" key="1">
    <source>
        <dbReference type="EMBL" id="KAA6133395.1"/>
    </source>
</evidence>
<keyword evidence="2" id="KW-1185">Reference proteome</keyword>
<protein>
    <submittedName>
        <fullName evidence="1">Winged helix-turn-helix transcriptional regulator</fullName>
    </submittedName>
</protein>
<dbReference type="InterPro" id="IPR036388">
    <property type="entry name" value="WH-like_DNA-bd_sf"/>
</dbReference>
<dbReference type="InterPro" id="IPR036390">
    <property type="entry name" value="WH_DNA-bd_sf"/>
</dbReference>
<dbReference type="RefSeq" id="WP_149316893.1">
    <property type="nucleotide sequence ID" value="NZ_CP080293.1"/>
</dbReference>
<reference evidence="1 2" key="1">
    <citation type="submission" date="2019-09" db="EMBL/GenBank/DDBJ databases">
        <title>Isolation of a novel species in the genus Cupriavidus from patients with sepsis using whole genome sequencing.</title>
        <authorList>
            <person name="Kweon O.J."/>
            <person name="Lee M.-K."/>
        </authorList>
    </citation>
    <scope>NUCLEOTIDE SEQUENCE [LARGE SCALE GENOMIC DNA]</scope>
    <source>
        <strain evidence="1 2">MKL-01</strain>
    </source>
</reference>
<comment type="caution">
    <text evidence="1">The sequence shown here is derived from an EMBL/GenBank/DDBJ whole genome shotgun (WGS) entry which is preliminary data.</text>
</comment>
<organism evidence="1 2">
    <name type="scientific">Cupriavidus cauae</name>
    <dbReference type="NCBI Taxonomy" id="2608999"/>
    <lineage>
        <taxon>Bacteria</taxon>
        <taxon>Pseudomonadati</taxon>
        <taxon>Pseudomonadota</taxon>
        <taxon>Betaproteobacteria</taxon>
        <taxon>Burkholderiales</taxon>
        <taxon>Burkholderiaceae</taxon>
        <taxon>Cupriavidus</taxon>
    </lineage>
</organism>
<dbReference type="Gene3D" id="1.10.10.10">
    <property type="entry name" value="Winged helix-like DNA-binding domain superfamily/Winged helix DNA-binding domain"/>
    <property type="match status" value="1"/>
</dbReference>
<sequence>MDPKQEATLSYALLTDPARADICRALLEAGEDGMPAADLAAAVGLNLRRAGRIFQELLQADIVALTVRDRQVCYSLKARREIRQALGYIEDSGLLS</sequence>
<gene>
    <name evidence="1" type="ORF">F1599_00845</name>
</gene>
<dbReference type="Proteomes" id="UP000324324">
    <property type="component" value="Unassembled WGS sequence"/>
</dbReference>
<name>A0A5M8BFG7_9BURK</name>
<dbReference type="InterPro" id="IPR011991">
    <property type="entry name" value="ArsR-like_HTH"/>
</dbReference>